<organism evidence="5 6">
    <name type="scientific">Streptosporangium saharense</name>
    <dbReference type="NCBI Taxonomy" id="1706840"/>
    <lineage>
        <taxon>Bacteria</taxon>
        <taxon>Bacillati</taxon>
        <taxon>Actinomycetota</taxon>
        <taxon>Actinomycetes</taxon>
        <taxon>Streptosporangiales</taxon>
        <taxon>Streptosporangiaceae</taxon>
        <taxon>Streptosporangium</taxon>
    </lineage>
</organism>
<dbReference type="Pfam" id="PF00392">
    <property type="entry name" value="GntR"/>
    <property type="match status" value="1"/>
</dbReference>
<dbReference type="Gene3D" id="1.20.120.530">
    <property type="entry name" value="GntR ligand-binding domain-like"/>
    <property type="match status" value="1"/>
</dbReference>
<dbReference type="PANTHER" id="PTHR43537:SF45">
    <property type="entry name" value="GNTR FAMILY REGULATORY PROTEIN"/>
    <property type="match status" value="1"/>
</dbReference>
<dbReference type="PRINTS" id="PR00035">
    <property type="entry name" value="HTHGNTR"/>
</dbReference>
<keyword evidence="1" id="KW-0805">Transcription regulation</keyword>
<dbReference type="GO" id="GO:0003700">
    <property type="term" value="F:DNA-binding transcription factor activity"/>
    <property type="evidence" value="ECO:0007669"/>
    <property type="project" value="InterPro"/>
</dbReference>
<dbReference type="AlphaFoldDB" id="A0A7W7QUG7"/>
<feature type="domain" description="HTH gntR-type" evidence="4">
    <location>
        <begin position="5"/>
        <end position="72"/>
    </location>
</feature>
<keyword evidence="3" id="KW-0804">Transcription</keyword>
<name>A0A7W7QUG7_9ACTN</name>
<evidence type="ECO:0000256" key="2">
    <source>
        <dbReference type="ARBA" id="ARBA00023125"/>
    </source>
</evidence>
<dbReference type="SMART" id="SM00895">
    <property type="entry name" value="FCD"/>
    <property type="match status" value="1"/>
</dbReference>
<keyword evidence="2 5" id="KW-0238">DNA-binding</keyword>
<evidence type="ECO:0000313" key="5">
    <source>
        <dbReference type="EMBL" id="MBB4919982.1"/>
    </source>
</evidence>
<proteinExistence type="predicted"/>
<evidence type="ECO:0000259" key="4">
    <source>
        <dbReference type="PROSITE" id="PS50949"/>
    </source>
</evidence>
<dbReference type="Proteomes" id="UP000552644">
    <property type="component" value="Unassembled WGS sequence"/>
</dbReference>
<dbReference type="Gene3D" id="1.10.10.10">
    <property type="entry name" value="Winged helix-like DNA-binding domain superfamily/Winged helix DNA-binding domain"/>
    <property type="match status" value="1"/>
</dbReference>
<keyword evidence="6" id="KW-1185">Reference proteome</keyword>
<comment type="caution">
    <text evidence="5">The sequence shown here is derived from an EMBL/GenBank/DDBJ whole genome shotgun (WGS) entry which is preliminary data.</text>
</comment>
<dbReference type="PANTHER" id="PTHR43537">
    <property type="entry name" value="TRANSCRIPTIONAL REGULATOR, GNTR FAMILY"/>
    <property type="match status" value="1"/>
</dbReference>
<dbReference type="RefSeq" id="WP_184723168.1">
    <property type="nucleotide sequence ID" value="NZ_JACHJP010000011.1"/>
</dbReference>
<dbReference type="InterPro" id="IPR036390">
    <property type="entry name" value="WH_DNA-bd_sf"/>
</dbReference>
<evidence type="ECO:0000256" key="1">
    <source>
        <dbReference type="ARBA" id="ARBA00023015"/>
    </source>
</evidence>
<dbReference type="EMBL" id="JACHJP010000011">
    <property type="protein sequence ID" value="MBB4919982.1"/>
    <property type="molecule type" value="Genomic_DNA"/>
</dbReference>
<dbReference type="SUPFAM" id="SSF46785">
    <property type="entry name" value="Winged helix' DNA-binding domain"/>
    <property type="match status" value="1"/>
</dbReference>
<accession>A0A7W7QUG7</accession>
<reference evidence="5 6" key="1">
    <citation type="submission" date="2020-08" db="EMBL/GenBank/DDBJ databases">
        <title>Genomic Encyclopedia of Type Strains, Phase III (KMG-III): the genomes of soil and plant-associated and newly described type strains.</title>
        <authorList>
            <person name="Whitman W."/>
        </authorList>
    </citation>
    <scope>NUCLEOTIDE SEQUENCE [LARGE SCALE GENOMIC DNA]</scope>
    <source>
        <strain evidence="5 6">CECT 8840</strain>
    </source>
</reference>
<evidence type="ECO:0000313" key="6">
    <source>
        <dbReference type="Proteomes" id="UP000552644"/>
    </source>
</evidence>
<dbReference type="Pfam" id="PF07729">
    <property type="entry name" value="FCD"/>
    <property type="match status" value="1"/>
</dbReference>
<dbReference type="InterPro" id="IPR036388">
    <property type="entry name" value="WH-like_DNA-bd_sf"/>
</dbReference>
<dbReference type="CDD" id="cd07377">
    <property type="entry name" value="WHTH_GntR"/>
    <property type="match status" value="1"/>
</dbReference>
<gene>
    <name evidence="5" type="ORF">FHS44_007126</name>
</gene>
<dbReference type="SMART" id="SM00345">
    <property type="entry name" value="HTH_GNTR"/>
    <property type="match status" value="1"/>
</dbReference>
<dbReference type="InterPro" id="IPR008920">
    <property type="entry name" value="TF_FadR/GntR_C"/>
</dbReference>
<sequence>MLEHLSLPDTVRLALRRKILNDELPAGTRLVEAGIAEEYGVSRATVRQALRDLSNEGLVDINPRRYSMVTRMSTEDIQDICYARCVLESAAARDAVSNLPPGFFERLEQLVQEMDGAARAGDMQELVDIDTRFHREIVLASGRRRVAELWETMNGHMYALMRSSLDRQQLEMAEAADRHRLVISGLASGDPERIESVIHAHYLEPTLPVNGSPDGVFLGDRRACRVEEPG</sequence>
<dbReference type="InterPro" id="IPR011711">
    <property type="entry name" value="GntR_C"/>
</dbReference>
<protein>
    <submittedName>
        <fullName evidence="5">DNA-binding GntR family transcriptional regulator</fullName>
    </submittedName>
</protein>
<dbReference type="PROSITE" id="PS50949">
    <property type="entry name" value="HTH_GNTR"/>
    <property type="match status" value="1"/>
</dbReference>
<dbReference type="InterPro" id="IPR000524">
    <property type="entry name" value="Tscrpt_reg_HTH_GntR"/>
</dbReference>
<dbReference type="GO" id="GO:0003677">
    <property type="term" value="F:DNA binding"/>
    <property type="evidence" value="ECO:0007669"/>
    <property type="project" value="UniProtKB-KW"/>
</dbReference>
<dbReference type="SUPFAM" id="SSF48008">
    <property type="entry name" value="GntR ligand-binding domain-like"/>
    <property type="match status" value="1"/>
</dbReference>
<evidence type="ECO:0000256" key="3">
    <source>
        <dbReference type="ARBA" id="ARBA00023163"/>
    </source>
</evidence>